<dbReference type="InterPro" id="IPR006047">
    <property type="entry name" value="GH13_cat_dom"/>
</dbReference>
<dbReference type="Pfam" id="PF02922">
    <property type="entry name" value="CBM_48"/>
    <property type="match status" value="1"/>
</dbReference>
<dbReference type="Proteomes" id="UP000184322">
    <property type="component" value="Chromosome"/>
</dbReference>
<reference evidence="3" key="1">
    <citation type="submission" date="2016-10" db="EMBL/GenBank/DDBJ databases">
        <authorList>
            <person name="de Groot N.N."/>
        </authorList>
    </citation>
    <scope>NUCLEOTIDE SEQUENCE [LARGE SCALE GENOMIC DNA]</scope>
    <source>
        <strain evidence="3">B359_6</strain>
    </source>
</reference>
<evidence type="ECO:0000259" key="2">
    <source>
        <dbReference type="SMART" id="SM00642"/>
    </source>
</evidence>
<evidence type="ECO:0000313" key="5">
    <source>
        <dbReference type="EMBL" id="APJ38800.1"/>
    </source>
</evidence>
<dbReference type="Pfam" id="PF00128">
    <property type="entry name" value="Alpha-amylase"/>
    <property type="match status" value="1"/>
</dbReference>
<dbReference type="InterPro" id="IPR004193">
    <property type="entry name" value="Glyco_hydro_13_N"/>
</dbReference>
<dbReference type="InterPro" id="IPR013783">
    <property type="entry name" value="Ig-like_fold"/>
</dbReference>
<dbReference type="SUPFAM" id="SSF81296">
    <property type="entry name" value="E set domains"/>
    <property type="match status" value="1"/>
</dbReference>
<proteinExistence type="inferred from homology"/>
<evidence type="ECO:0000313" key="4">
    <source>
        <dbReference type="EMBL" id="APJ38747.1"/>
    </source>
</evidence>
<comment type="similarity">
    <text evidence="1">Belongs to the glycosyl hydrolase 13 family.</text>
</comment>
<evidence type="ECO:0000313" key="6">
    <source>
        <dbReference type="Proteomes" id="UP000184322"/>
    </source>
</evidence>
<evidence type="ECO:0000256" key="1">
    <source>
        <dbReference type="ARBA" id="ARBA00008061"/>
    </source>
</evidence>
<dbReference type="EMBL" id="CP017813">
    <property type="protein sequence ID" value="APJ38088.1"/>
    <property type="molecule type" value="Genomic_DNA"/>
</dbReference>
<keyword evidence="6" id="KW-1185">Reference proteome</keyword>
<dbReference type="Gene3D" id="3.20.20.80">
    <property type="entry name" value="Glycosidases"/>
    <property type="match status" value="1"/>
</dbReference>
<name>A0A1L4FR56_9BACT</name>
<dbReference type="SUPFAM" id="SSF51445">
    <property type="entry name" value="(Trans)glycosidases"/>
    <property type="match status" value="1"/>
</dbReference>
<dbReference type="EMBL" id="CP017813">
    <property type="protein sequence ID" value="APJ38800.1"/>
    <property type="molecule type" value="Genomic_DNA"/>
</dbReference>
<dbReference type="GO" id="GO:0004553">
    <property type="term" value="F:hydrolase activity, hydrolyzing O-glycosyl compounds"/>
    <property type="evidence" value="ECO:0007669"/>
    <property type="project" value="InterPro"/>
</dbReference>
<dbReference type="GO" id="GO:0005975">
    <property type="term" value="P:carbohydrate metabolic process"/>
    <property type="evidence" value="ECO:0007669"/>
    <property type="project" value="InterPro"/>
</dbReference>
<sequence length="673" mass="78077">MNLIGKNDDFFKEFDEIHFYEKDDLGVHFVNEKLVIKLWQPIAKKAEILIYPDYENEDNFEVFEMNFNKPVWSIELPKKYLNYYYRYRITHQDSTVTLALDPYCISLAPFNWKGQENKVALGAILPFEVENLPKIKKLESALNNGVDPLVYELNIRDFAPAGDGLNSTFSTLADNKVFEYLKELNFTHVQFLPIQSTYTINDLGTRFIPKGEAQGWVTNYNWGYDPHNYFSINGFYSTNPKNPQGRINEFANLVDSAHKSGIGVILDVVYNHMMTNSIMDNIIPGYYFRDNAKVTPVNLPPLASQRKMVRKLIIDSLKYFVKTFDVDGFRFDLSCFIDGDTLAELSQELRKIKPNIVLHGEAWPFSDLPFEKSWIKGTKGNDYKFAYFNDTIRDAIGVNENDSTQKGLIIEHNQNQFLRYVTSVTGNIKNYDWNDIPHSNSEYDVFANDINITLSYNACHDGLTLWDKIITQGKEWSFERCIEAYRQALILTTATQGRKLYLAGTELAQTKPLDISGEEVHRGHKIVSYDFFNLKPDYDMVQSNSYKTSDYTNELKWNNLKNPMIKELIFEFLKQLNEFRNSTPFFRLDMNEKINNSVKFKLVDIEQGILIFNVSDIAGEVLVAHNFSDNDFKYNFNNYKVLFNSKINPIDSKEILESHSSLILLKEHSDENN</sequence>
<dbReference type="InterPro" id="IPR014756">
    <property type="entry name" value="Ig_E-set"/>
</dbReference>
<accession>A0A1L4FR56</accession>
<dbReference type="OrthoDB" id="9761875at2"/>
<organism evidence="3 6">
    <name type="scientific">Mycoplasmopsis pullorum</name>
    <dbReference type="NCBI Taxonomy" id="48003"/>
    <lineage>
        <taxon>Bacteria</taxon>
        <taxon>Bacillati</taxon>
        <taxon>Mycoplasmatota</taxon>
        <taxon>Mycoplasmoidales</taxon>
        <taxon>Metamycoplasmataceae</taxon>
        <taxon>Mycoplasmopsis</taxon>
    </lineage>
</organism>
<dbReference type="EMBL" id="CP017813">
    <property type="protein sequence ID" value="APJ38747.1"/>
    <property type="molecule type" value="Genomic_DNA"/>
</dbReference>
<evidence type="ECO:0000313" key="3">
    <source>
        <dbReference type="EMBL" id="APJ38088.1"/>
    </source>
</evidence>
<gene>
    <name evidence="3" type="ORF">BLA55_00030</name>
    <name evidence="4" type="ORF">BLA55_03745</name>
    <name evidence="5" type="ORF">BLA55_04040</name>
</gene>
<feature type="domain" description="Glycosyl hydrolase family 13 catalytic" evidence="2">
    <location>
        <begin position="163"/>
        <end position="533"/>
    </location>
</feature>
<protein>
    <recommendedName>
        <fullName evidence="2">Glycosyl hydrolase family 13 catalytic domain-containing protein</fullName>
    </recommendedName>
</protein>
<dbReference type="STRING" id="48003.BLA55_00030"/>
<dbReference type="CDD" id="cd11341">
    <property type="entry name" value="AmyAc_Pullulanase_LD-like"/>
    <property type="match status" value="1"/>
</dbReference>
<dbReference type="KEGG" id="mpul:BLA55_00030"/>
<dbReference type="KEGG" id="mpul:BLA55_03745"/>
<dbReference type="InterPro" id="IPR017853">
    <property type="entry name" value="GH"/>
</dbReference>
<dbReference type="PANTHER" id="PTHR43002">
    <property type="entry name" value="GLYCOGEN DEBRANCHING ENZYME"/>
    <property type="match status" value="1"/>
</dbReference>
<dbReference type="SMART" id="SM00642">
    <property type="entry name" value="Aamy"/>
    <property type="match status" value="1"/>
</dbReference>
<dbReference type="KEGG" id="mpul:BLA55_04040"/>
<dbReference type="CDD" id="cd02860">
    <property type="entry name" value="E_set_Pullulanase"/>
    <property type="match status" value="1"/>
</dbReference>
<dbReference type="AlphaFoldDB" id="A0A1L4FR56"/>
<dbReference type="Gene3D" id="2.60.40.10">
    <property type="entry name" value="Immunoglobulins"/>
    <property type="match status" value="1"/>
</dbReference>
<reference evidence="6" key="2">
    <citation type="submission" date="2016-10" db="EMBL/GenBank/DDBJ databases">
        <authorList>
            <person name="Beylefeld A."/>
            <person name="Abolnik C."/>
        </authorList>
    </citation>
    <scope>NUCLEOTIDE SEQUENCE [LARGE SCALE GENOMIC DNA]</scope>
    <source>
        <strain evidence="6">B359_6</strain>
    </source>
</reference>
<dbReference type="RefSeq" id="WP_073372095.1">
    <property type="nucleotide sequence ID" value="NZ_CP017813.1"/>
</dbReference>